<feature type="transmembrane region" description="Helical" evidence="1">
    <location>
        <begin position="288"/>
        <end position="308"/>
    </location>
</feature>
<dbReference type="OMA" id="IRAYMVT"/>
<dbReference type="InterPro" id="IPR004320">
    <property type="entry name" value="BPS1_pln"/>
</dbReference>
<dbReference type="SMR" id="A0A1J6K0T2"/>
<proteinExistence type="predicted"/>
<organism evidence="2 3">
    <name type="scientific">Nicotiana attenuata</name>
    <name type="common">Coyote tobacco</name>
    <dbReference type="NCBI Taxonomy" id="49451"/>
    <lineage>
        <taxon>Eukaryota</taxon>
        <taxon>Viridiplantae</taxon>
        <taxon>Streptophyta</taxon>
        <taxon>Embryophyta</taxon>
        <taxon>Tracheophyta</taxon>
        <taxon>Spermatophyta</taxon>
        <taxon>Magnoliopsida</taxon>
        <taxon>eudicotyledons</taxon>
        <taxon>Gunneridae</taxon>
        <taxon>Pentapetalae</taxon>
        <taxon>asterids</taxon>
        <taxon>lamiids</taxon>
        <taxon>Solanales</taxon>
        <taxon>Solanaceae</taxon>
        <taxon>Nicotianoideae</taxon>
        <taxon>Nicotianeae</taxon>
        <taxon>Nicotiana</taxon>
    </lineage>
</organism>
<dbReference type="Proteomes" id="UP000187609">
    <property type="component" value="Unassembled WGS sequence"/>
</dbReference>
<dbReference type="OrthoDB" id="1701699at2759"/>
<evidence type="ECO:0008006" key="4">
    <source>
        <dbReference type="Google" id="ProtNLM"/>
    </source>
</evidence>
<evidence type="ECO:0000313" key="3">
    <source>
        <dbReference type="Proteomes" id="UP000187609"/>
    </source>
</evidence>
<protein>
    <recommendedName>
        <fullName evidence="4">DUF241 domain protein</fullName>
    </recommendedName>
</protein>
<dbReference type="Gramene" id="OIT23626">
    <property type="protein sequence ID" value="OIT23626"/>
    <property type="gene ID" value="A4A49_28248"/>
</dbReference>
<name>A0A1J6K0T2_NICAT</name>
<dbReference type="STRING" id="49451.A0A1J6K0T2"/>
<gene>
    <name evidence="2" type="ORF">A4A49_28248</name>
</gene>
<keyword evidence="1" id="KW-1133">Transmembrane helix</keyword>
<dbReference type="PANTHER" id="PTHR33070">
    <property type="entry name" value="OS06G0725500 PROTEIN"/>
    <property type="match status" value="1"/>
</dbReference>
<reference evidence="2" key="1">
    <citation type="submission" date="2016-11" db="EMBL/GenBank/DDBJ databases">
        <title>The genome of Nicotiana attenuata.</title>
        <authorList>
            <person name="Xu S."/>
            <person name="Brockmoeller T."/>
            <person name="Gaquerel E."/>
            <person name="Navarro A."/>
            <person name="Kuhl H."/>
            <person name="Gase K."/>
            <person name="Ling Z."/>
            <person name="Zhou W."/>
            <person name="Kreitzer C."/>
            <person name="Stanke M."/>
            <person name="Tang H."/>
            <person name="Lyons E."/>
            <person name="Pandey P."/>
            <person name="Pandey S.P."/>
            <person name="Timmermann B."/>
            <person name="Baldwin I.T."/>
        </authorList>
    </citation>
    <scope>NUCLEOTIDE SEQUENCE [LARGE SCALE GENOMIC DNA]</scope>
    <source>
        <strain evidence="2">UT</strain>
    </source>
</reference>
<accession>A0A1J6K0T2</accession>
<dbReference type="GO" id="GO:0048364">
    <property type="term" value="P:root development"/>
    <property type="evidence" value="ECO:0007669"/>
    <property type="project" value="InterPro"/>
</dbReference>
<keyword evidence="1" id="KW-0812">Transmembrane</keyword>
<keyword evidence="1" id="KW-0472">Membrane</keyword>
<dbReference type="Pfam" id="PF03087">
    <property type="entry name" value="BPS1"/>
    <property type="match status" value="1"/>
</dbReference>
<dbReference type="KEGG" id="nau:109216588"/>
<keyword evidence="3" id="KW-1185">Reference proteome</keyword>
<evidence type="ECO:0000256" key="1">
    <source>
        <dbReference type="SAM" id="Phobius"/>
    </source>
</evidence>
<dbReference type="PANTHER" id="PTHR33070:SF115">
    <property type="entry name" value="T23E18.15"/>
    <property type="match status" value="1"/>
</dbReference>
<dbReference type="GO" id="GO:0048367">
    <property type="term" value="P:shoot system development"/>
    <property type="evidence" value="ECO:0007669"/>
    <property type="project" value="InterPro"/>
</dbReference>
<dbReference type="AlphaFoldDB" id="A0A1J6K0T2"/>
<sequence length="309" mass="34911">MENQMTTNLVRSTSLPTATHPLIVSAEEQLQRLKSSQGTSTSSHSTICQRLDGLRKLYDCVDDVLHLPLSQQVLSHEKHVKLLEHVSNDSLKVLDTCSITKDAFSQMKGRVQLLESCLRRKRGGEFSLSNEVNAYMASNKKLNKVICKCFKDLHKKENDQTIIIEDSDLTSLVSLIKGLEDVTLTVLESASSFISYTKMKSKQNSWSWVVSKLLKPKRVSCEGIDISEIEKLNMELLLLLRNEKIDHSQILSALKKLLVFESSIQELEDGLGAIFRLLLKNRVSLLNILHYICAMFSIWGSNLVYTILS</sequence>
<dbReference type="EMBL" id="MJEQ01003276">
    <property type="protein sequence ID" value="OIT23626.1"/>
    <property type="molecule type" value="Genomic_DNA"/>
</dbReference>
<evidence type="ECO:0000313" key="2">
    <source>
        <dbReference type="EMBL" id="OIT23626.1"/>
    </source>
</evidence>
<comment type="caution">
    <text evidence="2">The sequence shown here is derived from an EMBL/GenBank/DDBJ whole genome shotgun (WGS) entry which is preliminary data.</text>
</comment>